<proteinExistence type="predicted"/>
<dbReference type="GeneID" id="43588537"/>
<dbReference type="KEGG" id="ksn:43588537"/>
<name>A0A5M6C178_9TREE</name>
<feature type="region of interest" description="Disordered" evidence="1">
    <location>
        <begin position="519"/>
        <end position="594"/>
    </location>
</feature>
<dbReference type="AlphaFoldDB" id="A0A5M6C178"/>
<keyword evidence="3" id="KW-1185">Reference proteome</keyword>
<reference evidence="2" key="2">
    <citation type="submission" date="2024-01" db="EMBL/GenBank/DDBJ databases">
        <title>Comparative genomics of Cryptococcus and Kwoniella reveals pathogenesis evolution and contrasting modes of karyotype evolution via chromosome fusion or intercentromeric recombination.</title>
        <authorList>
            <person name="Coelho M.A."/>
            <person name="David-Palma M."/>
            <person name="Shea T."/>
            <person name="Bowers K."/>
            <person name="McGinley-Smith S."/>
            <person name="Mohammad A.W."/>
            <person name="Gnirke A."/>
            <person name="Yurkov A.M."/>
            <person name="Nowrousian M."/>
            <person name="Sun S."/>
            <person name="Cuomo C.A."/>
            <person name="Heitman J."/>
        </authorList>
    </citation>
    <scope>NUCLEOTIDE SEQUENCE</scope>
    <source>
        <strain evidence="2">CBS 12478</strain>
    </source>
</reference>
<evidence type="ECO:0000313" key="2">
    <source>
        <dbReference type="EMBL" id="WWD17996.1"/>
    </source>
</evidence>
<feature type="region of interest" description="Disordered" evidence="1">
    <location>
        <begin position="224"/>
        <end position="285"/>
    </location>
</feature>
<evidence type="ECO:0000256" key="1">
    <source>
        <dbReference type="SAM" id="MobiDB-lite"/>
    </source>
</evidence>
<dbReference type="OrthoDB" id="3230530at2759"/>
<feature type="compositionally biased region" description="Polar residues" evidence="1">
    <location>
        <begin position="264"/>
        <end position="273"/>
    </location>
</feature>
<sequence>MLDVYLIPKHGNASGRIFPHAGHFGVTPVVLQGNAITKLPKECDPLQVNSVTVRVKCTEYRNFKGDQEHVLWQKSKAILSPPQEEEYMRLGDWESPFRLTIPIDAALKARSAMIIKEYKVVWRIELIVDHKPIPYVGTSITKAFALNLLNHRTPTLPPISPPTVRTVGADNYATEVFLNAPHGAFGPSDTFTVALQARPIDAATVVKKATVVLERTIESIDRQISHDSFQEASSSSSSSPSTPSPPNRLSSLFQRSVSPRPPMQHTSSDSSMHQPAAEAKSQPTALTSVREKIAEVSSVDIIPSNGGNYWCAMSISLPGGKGKWDIGETQQSNLVSISYQLKATIAVKHAKRSQSKTLVCPPVPIIIAPVSAAQRADAIASAETSFSKEKKRHRSSRRGLYMHEGNIDITEPTLGAHRRRTGRSTSPVTHTSPIISTITGIATDVKPILLPPDHPGQSQSISFIFPSPPPHGSAPFNNTLPPIHSFGSSSSHLPTPPSTSAGLVGLDVESAGLWKQYQGTGRRISTTTSEEDEVQPSRSRQRVTAMGDSREGAFGRPSLPSLDALGLGLPHVPDDGRPRSRPRTAPIHSTFSMSRVPPPLSGALSVTSAANLSVRPVTSMARMGSTSSTTSTGDNDRFAFGVAGGSVEATTKQ</sequence>
<dbReference type="RefSeq" id="XP_031861268.1">
    <property type="nucleotide sequence ID" value="XM_032004403.1"/>
</dbReference>
<dbReference type="Proteomes" id="UP000322225">
    <property type="component" value="Chromosome 4"/>
</dbReference>
<organism evidence="2 3">
    <name type="scientific">Kwoniella shandongensis</name>
    <dbReference type="NCBI Taxonomy" id="1734106"/>
    <lineage>
        <taxon>Eukaryota</taxon>
        <taxon>Fungi</taxon>
        <taxon>Dikarya</taxon>
        <taxon>Basidiomycota</taxon>
        <taxon>Agaricomycotina</taxon>
        <taxon>Tremellomycetes</taxon>
        <taxon>Tremellales</taxon>
        <taxon>Cryptococcaceae</taxon>
        <taxon>Kwoniella</taxon>
    </lineage>
</organism>
<feature type="compositionally biased region" description="Low complexity" evidence="1">
    <location>
        <begin position="230"/>
        <end position="251"/>
    </location>
</feature>
<gene>
    <name evidence="2" type="ORF">CI109_102442</name>
</gene>
<reference evidence="2" key="1">
    <citation type="submission" date="2017-08" db="EMBL/GenBank/DDBJ databases">
        <authorList>
            <person name="Cuomo C."/>
            <person name="Billmyre B."/>
            <person name="Heitman J."/>
        </authorList>
    </citation>
    <scope>NUCLEOTIDE SEQUENCE</scope>
    <source>
        <strain evidence="2">CBS 12478</strain>
    </source>
</reference>
<feature type="compositionally biased region" description="Polar residues" evidence="1">
    <location>
        <begin position="519"/>
        <end position="528"/>
    </location>
</feature>
<evidence type="ECO:0000313" key="3">
    <source>
        <dbReference type="Proteomes" id="UP000322225"/>
    </source>
</evidence>
<dbReference type="EMBL" id="CP144054">
    <property type="protein sequence ID" value="WWD17996.1"/>
    <property type="molecule type" value="Genomic_DNA"/>
</dbReference>
<protein>
    <submittedName>
        <fullName evidence="2">Uncharacterized protein</fullName>
    </submittedName>
</protein>
<accession>A0A5M6C178</accession>